<feature type="non-terminal residue" evidence="1">
    <location>
        <position position="1"/>
    </location>
</feature>
<dbReference type="Gene3D" id="1.25.40.10">
    <property type="entry name" value="Tetratricopeptide repeat domain"/>
    <property type="match status" value="1"/>
</dbReference>
<dbReference type="PANTHER" id="PTHR44216">
    <property type="entry name" value="PROTEIN O-MANNOSYL-TRANSFERASE TMTC2"/>
    <property type="match status" value="1"/>
</dbReference>
<dbReference type="InterPro" id="IPR011990">
    <property type="entry name" value="TPR-like_helical_dom_sf"/>
</dbReference>
<dbReference type="GO" id="GO:0000030">
    <property type="term" value="F:mannosyltransferase activity"/>
    <property type="evidence" value="ECO:0007669"/>
    <property type="project" value="TreeGrafter"/>
</dbReference>
<gene>
    <name evidence="1" type="ORF">YQE_08902</name>
</gene>
<reference evidence="1" key="1">
    <citation type="journal article" date="2013" name="Genome Biol.">
        <title>Draft genome of the mountain pine beetle, Dendroctonus ponderosae Hopkins, a major forest pest.</title>
        <authorList>
            <person name="Keeling C.I."/>
            <person name="Yuen M.M."/>
            <person name="Liao N.Y."/>
            <person name="Docking T.R."/>
            <person name="Chan S.K."/>
            <person name="Taylor G.A."/>
            <person name="Palmquist D.L."/>
            <person name="Jackman S.D."/>
            <person name="Nguyen A."/>
            <person name="Li M."/>
            <person name="Henderson H."/>
            <person name="Janes J.K."/>
            <person name="Zhao Y."/>
            <person name="Pandoh P."/>
            <person name="Moore R."/>
            <person name="Sperling F.A."/>
            <person name="Huber D.P."/>
            <person name="Birol I."/>
            <person name="Jones S.J."/>
            <person name="Bohlmann J."/>
        </authorList>
    </citation>
    <scope>NUCLEOTIDE SEQUENCE</scope>
</reference>
<dbReference type="InterPro" id="IPR019734">
    <property type="entry name" value="TPR_rpt"/>
</dbReference>
<feature type="non-terminal residue" evidence="1">
    <location>
        <position position="253"/>
    </location>
</feature>
<proteinExistence type="predicted"/>
<evidence type="ECO:0000313" key="1">
    <source>
        <dbReference type="EMBL" id="ENN74513.1"/>
    </source>
</evidence>
<dbReference type="GO" id="GO:0035269">
    <property type="term" value="P:protein O-linked glycosylation via mannose"/>
    <property type="evidence" value="ECO:0007669"/>
    <property type="project" value="TreeGrafter"/>
</dbReference>
<dbReference type="OrthoDB" id="1658288at2759"/>
<sequence>MQTTPALPRSLQWEKILLTEGNTVSFFVEQGAKTKKEVYYGDILEAVILPLARQQFGDVHWTFQQDSVLTHKLISTQDWRQWFWIYFPFILSDFISSVDLTTLLARSESDELQCVVYFRDQVRCYTPQNFGAADAVATSEIAGTDYRRKRCMARQNIFGSVCCSVETRKDATSKPAEYKVYNVLGETLAKMKRDEEAEKWYRAALDAEPDHVPAHITYGKLLAKNVSRSAEAEQWFRRAQRLAPKDASVYHHY</sequence>
<dbReference type="PANTHER" id="PTHR44216:SF3">
    <property type="entry name" value="PROTEIN O-MANNOSYL-TRANSFERASE TMTC2"/>
    <property type="match status" value="1"/>
</dbReference>
<dbReference type="EMBL" id="KB741041">
    <property type="protein sequence ID" value="ENN74513.1"/>
    <property type="molecule type" value="Genomic_DNA"/>
</dbReference>
<dbReference type="SMART" id="SM00028">
    <property type="entry name" value="TPR"/>
    <property type="match status" value="1"/>
</dbReference>
<dbReference type="Pfam" id="PF13181">
    <property type="entry name" value="TPR_8"/>
    <property type="match status" value="1"/>
</dbReference>
<accession>N6T9V1</accession>
<protein>
    <submittedName>
        <fullName evidence="1">Uncharacterized protein</fullName>
    </submittedName>
</protein>
<dbReference type="InterPro" id="IPR052384">
    <property type="entry name" value="TMTC_O-mannosyltransferase"/>
</dbReference>
<name>N6T9V1_DENPD</name>
<dbReference type="SUPFAM" id="SSF48452">
    <property type="entry name" value="TPR-like"/>
    <property type="match status" value="1"/>
</dbReference>
<organism evidence="1">
    <name type="scientific">Dendroctonus ponderosae</name>
    <name type="common">Mountain pine beetle</name>
    <dbReference type="NCBI Taxonomy" id="77166"/>
    <lineage>
        <taxon>Eukaryota</taxon>
        <taxon>Metazoa</taxon>
        <taxon>Ecdysozoa</taxon>
        <taxon>Arthropoda</taxon>
        <taxon>Hexapoda</taxon>
        <taxon>Insecta</taxon>
        <taxon>Pterygota</taxon>
        <taxon>Neoptera</taxon>
        <taxon>Endopterygota</taxon>
        <taxon>Coleoptera</taxon>
        <taxon>Polyphaga</taxon>
        <taxon>Cucujiformia</taxon>
        <taxon>Curculionidae</taxon>
        <taxon>Scolytinae</taxon>
        <taxon>Dendroctonus</taxon>
    </lineage>
</organism>
<dbReference type="AlphaFoldDB" id="N6T9V1"/>
<dbReference type="PROSITE" id="PS50005">
    <property type="entry name" value="TPR"/>
    <property type="match status" value="1"/>
</dbReference>
<dbReference type="HOGENOM" id="CLU_1100770_0_0_1"/>
<dbReference type="GO" id="GO:0005789">
    <property type="term" value="C:endoplasmic reticulum membrane"/>
    <property type="evidence" value="ECO:0007669"/>
    <property type="project" value="TreeGrafter"/>
</dbReference>